<protein>
    <submittedName>
        <fullName evidence="1">Uncharacterized protein</fullName>
    </submittedName>
</protein>
<keyword evidence="2" id="KW-1185">Reference proteome</keyword>
<accession>A0ABS0AXI5</accession>
<dbReference type="EMBL" id="JAAEJV010000005">
    <property type="protein sequence ID" value="MBF5058841.1"/>
    <property type="molecule type" value="Genomic_DNA"/>
</dbReference>
<proteinExistence type="predicted"/>
<evidence type="ECO:0000313" key="2">
    <source>
        <dbReference type="Proteomes" id="UP001194714"/>
    </source>
</evidence>
<name>A0ABS0AXI5_9BACT</name>
<comment type="caution">
    <text evidence="1">The sequence shown here is derived from an EMBL/GenBank/DDBJ whole genome shotgun (WGS) entry which is preliminary data.</text>
</comment>
<evidence type="ECO:0000313" key="1">
    <source>
        <dbReference type="EMBL" id="MBF5058841.1"/>
    </source>
</evidence>
<organism evidence="1 2">
    <name type="scientific">Candidatus Neptunichlamydia vexilliferae</name>
    <dbReference type="NCBI Taxonomy" id="1651774"/>
    <lineage>
        <taxon>Bacteria</taxon>
        <taxon>Pseudomonadati</taxon>
        <taxon>Chlamydiota</taxon>
        <taxon>Chlamydiia</taxon>
        <taxon>Parachlamydiales</taxon>
        <taxon>Simkaniaceae</taxon>
        <taxon>Candidatus Neptunichlamydia</taxon>
    </lineage>
</organism>
<gene>
    <name evidence="1" type="ORF">NEPTK9_000340</name>
</gene>
<dbReference type="Proteomes" id="UP001194714">
    <property type="component" value="Unassembled WGS sequence"/>
</dbReference>
<reference evidence="1 2" key="1">
    <citation type="submission" date="2020-01" db="EMBL/GenBank/DDBJ databases">
        <title>Draft genome sequence of Cand. Neptunochlamydia vexilliferae K9.</title>
        <authorList>
            <person name="Schulz F."/>
            <person name="Koestlbacher S."/>
            <person name="Wascher F."/>
            <person name="Pizzetti I."/>
            <person name="Horn M."/>
        </authorList>
    </citation>
    <scope>NUCLEOTIDE SEQUENCE [LARGE SCALE GENOMIC DNA]</scope>
    <source>
        <strain evidence="1 2">K9</strain>
    </source>
</reference>
<sequence>MNLIGCKAALMKWYLPLEKLWVIIDEFFPLSAKVDFLLFFYGYKPCVRTRLISDLNIKKLEDWCHTFQIQYFLDKEDFIYFSFNEVLLSLAVKLDNSVEKHEQAFGELLGYPHCCCKKIAEVGEHEIDAYEQKLLAQGFDGLFQLISPEKYIDGVAFISHVPCSTSCKNSLDLAEQVVEKLTLGKHFPELQQWRTALERIGFIPLKMRRSLCRSI</sequence>